<sequence>MNITPKWSCESCTFLNNDNELACTMCFRTRSIARELPIQWEWQPNTEQWIPYDKAASTEIETAFQNPQQNKMTLTQGYFATHPGESEVLFDRAARSFVQVNTGSGRRRAVRRLANDDNSVLIRVPRATIGTDHNICAICQNRLDETSLLLDSGEASSGNSGDSSPNEKSPGSHQHQEGSLHESVRLPQCAPGHYFHRVCVAQAIKLKDQCPMCGKKIVY</sequence>
<keyword evidence="3" id="KW-0862">Zinc</keyword>
<dbReference type="EMBL" id="RBNI01006704">
    <property type="protein sequence ID" value="RUP45838.1"/>
    <property type="molecule type" value="Genomic_DNA"/>
</dbReference>
<dbReference type="Gene3D" id="3.30.720.50">
    <property type="match status" value="1"/>
</dbReference>
<dbReference type="InterPro" id="IPR004170">
    <property type="entry name" value="WWE_dom"/>
</dbReference>
<evidence type="ECO:0000256" key="1">
    <source>
        <dbReference type="ARBA" id="ARBA00022723"/>
    </source>
</evidence>
<dbReference type="GO" id="GO:0008270">
    <property type="term" value="F:zinc ion binding"/>
    <property type="evidence" value="ECO:0007669"/>
    <property type="project" value="UniProtKB-KW"/>
</dbReference>
<keyword evidence="2" id="KW-0863">Zinc-finger</keyword>
<protein>
    <recommendedName>
        <fullName evidence="5">WWE domain-containing protein</fullName>
    </recommendedName>
</protein>
<reference evidence="6 7" key="1">
    <citation type="journal article" date="2018" name="New Phytol.">
        <title>Phylogenomics of Endogonaceae and evolution of mycorrhizas within Mucoromycota.</title>
        <authorList>
            <person name="Chang Y."/>
            <person name="Desiro A."/>
            <person name="Na H."/>
            <person name="Sandor L."/>
            <person name="Lipzen A."/>
            <person name="Clum A."/>
            <person name="Barry K."/>
            <person name="Grigoriev I.V."/>
            <person name="Martin F.M."/>
            <person name="Stajich J.E."/>
            <person name="Smith M.E."/>
            <person name="Bonito G."/>
            <person name="Spatafora J.W."/>
        </authorList>
    </citation>
    <scope>NUCLEOTIDE SEQUENCE [LARGE SCALE GENOMIC DNA]</scope>
    <source>
        <strain evidence="6 7">GMNB39</strain>
    </source>
</reference>
<dbReference type="InterPro" id="IPR013083">
    <property type="entry name" value="Znf_RING/FYVE/PHD"/>
</dbReference>
<dbReference type="Proteomes" id="UP000268093">
    <property type="component" value="Unassembled WGS sequence"/>
</dbReference>
<feature type="domain" description="WWE" evidence="5">
    <location>
        <begin position="26"/>
        <end position="112"/>
    </location>
</feature>
<organism evidence="6 7">
    <name type="scientific">Jimgerdemannia flammicorona</name>
    <dbReference type="NCBI Taxonomy" id="994334"/>
    <lineage>
        <taxon>Eukaryota</taxon>
        <taxon>Fungi</taxon>
        <taxon>Fungi incertae sedis</taxon>
        <taxon>Mucoromycota</taxon>
        <taxon>Mucoromycotina</taxon>
        <taxon>Endogonomycetes</taxon>
        <taxon>Endogonales</taxon>
        <taxon>Endogonaceae</taxon>
        <taxon>Jimgerdemannia</taxon>
    </lineage>
</organism>
<dbReference type="SUPFAM" id="SSF117839">
    <property type="entry name" value="WWE domain"/>
    <property type="match status" value="1"/>
</dbReference>
<dbReference type="Pfam" id="PF02825">
    <property type="entry name" value="WWE"/>
    <property type="match status" value="1"/>
</dbReference>
<proteinExistence type="predicted"/>
<evidence type="ECO:0000256" key="2">
    <source>
        <dbReference type="ARBA" id="ARBA00022771"/>
    </source>
</evidence>
<evidence type="ECO:0000313" key="6">
    <source>
        <dbReference type="EMBL" id="RUP45838.1"/>
    </source>
</evidence>
<name>A0A433D4S4_9FUNG</name>
<dbReference type="PROSITE" id="PS01358">
    <property type="entry name" value="ZF_RANBP2_1"/>
    <property type="match status" value="1"/>
</dbReference>
<dbReference type="InterPro" id="IPR036443">
    <property type="entry name" value="Znf_RanBP2_sf"/>
</dbReference>
<feature type="compositionally biased region" description="Polar residues" evidence="4">
    <location>
        <begin position="154"/>
        <end position="173"/>
    </location>
</feature>
<gene>
    <name evidence="6" type="ORF">BC936DRAFT_147678</name>
</gene>
<evidence type="ECO:0000256" key="3">
    <source>
        <dbReference type="ARBA" id="ARBA00022833"/>
    </source>
</evidence>
<feature type="region of interest" description="Disordered" evidence="4">
    <location>
        <begin position="151"/>
        <end position="182"/>
    </location>
</feature>
<accession>A0A433D4S4</accession>
<dbReference type="SUPFAM" id="SSF57850">
    <property type="entry name" value="RING/U-box"/>
    <property type="match status" value="1"/>
</dbReference>
<evidence type="ECO:0000256" key="4">
    <source>
        <dbReference type="SAM" id="MobiDB-lite"/>
    </source>
</evidence>
<dbReference type="PROSITE" id="PS50918">
    <property type="entry name" value="WWE"/>
    <property type="match status" value="1"/>
</dbReference>
<keyword evidence="7" id="KW-1185">Reference proteome</keyword>
<dbReference type="InterPro" id="IPR001876">
    <property type="entry name" value="Znf_RanBP2"/>
</dbReference>
<evidence type="ECO:0000313" key="7">
    <source>
        <dbReference type="Proteomes" id="UP000268093"/>
    </source>
</evidence>
<comment type="caution">
    <text evidence="6">The sequence shown here is derived from an EMBL/GenBank/DDBJ whole genome shotgun (WGS) entry which is preliminary data.</text>
</comment>
<dbReference type="SUPFAM" id="SSF90209">
    <property type="entry name" value="Ran binding protein zinc finger-like"/>
    <property type="match status" value="1"/>
</dbReference>
<dbReference type="AlphaFoldDB" id="A0A433D4S4"/>
<keyword evidence="1" id="KW-0479">Metal-binding</keyword>
<dbReference type="Gene3D" id="3.30.40.10">
    <property type="entry name" value="Zinc/RING finger domain, C3HC4 (zinc finger)"/>
    <property type="match status" value="1"/>
</dbReference>
<dbReference type="OrthoDB" id="8062037at2759"/>
<evidence type="ECO:0000259" key="5">
    <source>
        <dbReference type="PROSITE" id="PS50918"/>
    </source>
</evidence>
<dbReference type="InterPro" id="IPR037197">
    <property type="entry name" value="WWE_dom_sf"/>
</dbReference>